<name>Q54KR3_DICDI</name>
<proteinExistence type="predicted"/>
<dbReference type="EMBL" id="AAFI02000098">
    <property type="protein sequence ID" value="EAL63852.1"/>
    <property type="molecule type" value="Genomic_DNA"/>
</dbReference>
<dbReference type="dictyBase" id="DDB_G0287155"/>
<organism evidence="1 2">
    <name type="scientific">Dictyostelium discoideum</name>
    <name type="common">Social amoeba</name>
    <dbReference type="NCBI Taxonomy" id="44689"/>
    <lineage>
        <taxon>Eukaryota</taxon>
        <taxon>Amoebozoa</taxon>
        <taxon>Evosea</taxon>
        <taxon>Eumycetozoa</taxon>
        <taxon>Dictyostelia</taxon>
        <taxon>Dictyosteliales</taxon>
        <taxon>Dictyosteliaceae</taxon>
        <taxon>Dictyostelium</taxon>
    </lineage>
</organism>
<dbReference type="HOGENOM" id="CLU_1622053_0_0_1"/>
<dbReference type="GeneID" id="8625989"/>
<gene>
    <name evidence="1" type="ORF">DDB_G0287155</name>
</gene>
<protein>
    <submittedName>
        <fullName evidence="1">Uncharacterized protein</fullName>
    </submittedName>
</protein>
<dbReference type="Proteomes" id="UP000002195">
    <property type="component" value="Unassembled WGS sequence"/>
</dbReference>
<keyword evidence="2" id="KW-1185">Reference proteome</keyword>
<evidence type="ECO:0000313" key="1">
    <source>
        <dbReference type="EMBL" id="EAL63852.1"/>
    </source>
</evidence>
<evidence type="ECO:0000313" key="2">
    <source>
        <dbReference type="Proteomes" id="UP000002195"/>
    </source>
</evidence>
<dbReference type="VEuPathDB" id="AmoebaDB:DDB_G0287155"/>
<dbReference type="RefSeq" id="XP_637367.1">
    <property type="nucleotide sequence ID" value="XM_632275.1"/>
</dbReference>
<sequence length="164" mass="18995">MIFFLINEIIGFEYKNINTIIINNNNDNNNNNNNNNNLNKIQCNDNSLYPFDLPVLIYIVSLVERNDINNEINNNNENESNKFLTATVNGRTCLSQGIDNNLSFELSIGSNVTIPQQLLEKEFEAKYININFRGEILSFPDLSILIKHNNFPDTYHIETIFKKF</sequence>
<dbReference type="InParanoid" id="Q54KR3"/>
<dbReference type="PaxDb" id="44689-DDB0187311"/>
<dbReference type="AlphaFoldDB" id="Q54KR3"/>
<comment type="caution">
    <text evidence="1">The sequence shown here is derived from an EMBL/GenBank/DDBJ whole genome shotgun (WGS) entry which is preliminary data.</text>
</comment>
<reference evidence="1 2" key="1">
    <citation type="journal article" date="2005" name="Nature">
        <title>The genome of the social amoeba Dictyostelium discoideum.</title>
        <authorList>
            <consortium name="The Dictyostelium discoideum Sequencing Consortium"/>
            <person name="Eichinger L."/>
            <person name="Pachebat J.A."/>
            <person name="Glockner G."/>
            <person name="Rajandream M.A."/>
            <person name="Sucgang R."/>
            <person name="Berriman M."/>
            <person name="Song J."/>
            <person name="Olsen R."/>
            <person name="Szafranski K."/>
            <person name="Xu Q."/>
            <person name="Tunggal B."/>
            <person name="Kummerfeld S."/>
            <person name="Madera M."/>
            <person name="Konfortov B.A."/>
            <person name="Rivero F."/>
            <person name="Bankier A.T."/>
            <person name="Lehmann R."/>
            <person name="Hamlin N."/>
            <person name="Davies R."/>
            <person name="Gaudet P."/>
            <person name="Fey P."/>
            <person name="Pilcher K."/>
            <person name="Chen G."/>
            <person name="Saunders D."/>
            <person name="Sodergren E."/>
            <person name="Davis P."/>
            <person name="Kerhornou A."/>
            <person name="Nie X."/>
            <person name="Hall N."/>
            <person name="Anjard C."/>
            <person name="Hemphill L."/>
            <person name="Bason N."/>
            <person name="Farbrother P."/>
            <person name="Desany B."/>
            <person name="Just E."/>
            <person name="Morio T."/>
            <person name="Rost R."/>
            <person name="Churcher C."/>
            <person name="Cooper J."/>
            <person name="Haydock S."/>
            <person name="van Driessche N."/>
            <person name="Cronin A."/>
            <person name="Goodhead I."/>
            <person name="Muzny D."/>
            <person name="Mourier T."/>
            <person name="Pain A."/>
            <person name="Lu M."/>
            <person name="Harper D."/>
            <person name="Lindsay R."/>
            <person name="Hauser H."/>
            <person name="James K."/>
            <person name="Quiles M."/>
            <person name="Madan Babu M."/>
            <person name="Saito T."/>
            <person name="Buchrieser C."/>
            <person name="Wardroper A."/>
            <person name="Felder M."/>
            <person name="Thangavelu M."/>
            <person name="Johnson D."/>
            <person name="Knights A."/>
            <person name="Loulseged H."/>
            <person name="Mungall K."/>
            <person name="Oliver K."/>
            <person name="Price C."/>
            <person name="Quail M.A."/>
            <person name="Urushihara H."/>
            <person name="Hernandez J."/>
            <person name="Rabbinowitsch E."/>
            <person name="Steffen D."/>
            <person name="Sanders M."/>
            <person name="Ma J."/>
            <person name="Kohara Y."/>
            <person name="Sharp S."/>
            <person name="Simmonds M."/>
            <person name="Spiegler S."/>
            <person name="Tivey A."/>
            <person name="Sugano S."/>
            <person name="White B."/>
            <person name="Walker D."/>
            <person name="Woodward J."/>
            <person name="Winckler T."/>
            <person name="Tanaka Y."/>
            <person name="Shaulsky G."/>
            <person name="Schleicher M."/>
            <person name="Weinstock G."/>
            <person name="Rosenthal A."/>
            <person name="Cox E.C."/>
            <person name="Chisholm R.L."/>
            <person name="Gibbs R."/>
            <person name="Loomis W.F."/>
            <person name="Platzer M."/>
            <person name="Kay R.R."/>
            <person name="Williams J."/>
            <person name="Dear P.H."/>
            <person name="Noegel A.A."/>
            <person name="Barrell B."/>
            <person name="Kuspa A."/>
        </authorList>
    </citation>
    <scope>NUCLEOTIDE SEQUENCE [LARGE SCALE GENOMIC DNA]</scope>
    <source>
        <strain evidence="1 2">AX4</strain>
    </source>
</reference>
<dbReference type="KEGG" id="ddi:DDB_G0287155"/>
<accession>Q54KR3</accession>